<dbReference type="PANTHER" id="PTHR11863">
    <property type="entry name" value="STEROL DESATURASE"/>
    <property type="match status" value="1"/>
</dbReference>
<gene>
    <name evidence="7" type="ORF">Fadolivirus_1_657</name>
</gene>
<dbReference type="Pfam" id="PF04116">
    <property type="entry name" value="FA_hydroxylase"/>
    <property type="match status" value="1"/>
</dbReference>
<proteinExistence type="predicted"/>
<feature type="transmembrane region" description="Helical" evidence="5">
    <location>
        <begin position="6"/>
        <end position="30"/>
    </location>
</feature>
<sequence length="249" mass="29724">MYLDIFYVSIVSFIIYTSSWLVLNMFYLILDKYKLCQEYRVTKDTIPISEQINVFKELLLTHVTVLLPAQILCYPLLKYIGISTDNNDIPTLYGFIAQFIVLNLFEDFIFYWVHRSLHYPYLYKNIHVKHHKFDTMPGNTFSLNGEYANYLENIFNDILPIFISIFVFGFYKPTHLRLFWTWIVFRQIRTCDTHSGYDFPYNPLKLIYFIYGGARIHSVHHSLSGRKYNFGGLRIWDQIFGTEYVPSKE</sequence>
<evidence type="ECO:0000313" key="7">
    <source>
        <dbReference type="EMBL" id="QKF94115.1"/>
    </source>
</evidence>
<keyword evidence="2 5" id="KW-0812">Transmembrane</keyword>
<dbReference type="EMBL" id="MT418680">
    <property type="protein sequence ID" value="QKF94115.1"/>
    <property type="molecule type" value="Genomic_DNA"/>
</dbReference>
<feature type="transmembrane region" description="Helical" evidence="5">
    <location>
        <begin position="92"/>
        <end position="113"/>
    </location>
</feature>
<dbReference type="InterPro" id="IPR006694">
    <property type="entry name" value="Fatty_acid_hydroxylase"/>
</dbReference>
<keyword evidence="3 5" id="KW-1133">Transmembrane helix</keyword>
<evidence type="ECO:0000256" key="5">
    <source>
        <dbReference type="SAM" id="Phobius"/>
    </source>
</evidence>
<protein>
    <submittedName>
        <fullName evidence="7">Fatty acid hydroxylase</fullName>
    </submittedName>
</protein>
<evidence type="ECO:0000256" key="2">
    <source>
        <dbReference type="ARBA" id="ARBA00022692"/>
    </source>
</evidence>
<feature type="transmembrane region" description="Helical" evidence="5">
    <location>
        <begin position="154"/>
        <end position="171"/>
    </location>
</feature>
<dbReference type="GO" id="GO:0008610">
    <property type="term" value="P:lipid biosynthetic process"/>
    <property type="evidence" value="ECO:0007669"/>
    <property type="project" value="InterPro"/>
</dbReference>
<dbReference type="GO" id="GO:0005506">
    <property type="term" value="F:iron ion binding"/>
    <property type="evidence" value="ECO:0007669"/>
    <property type="project" value="InterPro"/>
</dbReference>
<keyword evidence="8" id="KW-1185">Reference proteome</keyword>
<dbReference type="Proteomes" id="UP001162001">
    <property type="component" value="Segment"/>
</dbReference>
<keyword evidence="4 5" id="KW-0472">Membrane</keyword>
<accession>A0A7D3V5J7</accession>
<feature type="domain" description="Fatty acid hydroxylase" evidence="6">
    <location>
        <begin position="100"/>
        <end position="242"/>
    </location>
</feature>
<evidence type="ECO:0000313" key="8">
    <source>
        <dbReference type="Proteomes" id="UP001162001"/>
    </source>
</evidence>
<dbReference type="InterPro" id="IPR050307">
    <property type="entry name" value="Sterol_Desaturase_Related"/>
</dbReference>
<reference evidence="7 8" key="1">
    <citation type="submission" date="2020-04" db="EMBL/GenBank/DDBJ databases">
        <title>Advantages and limits of metagenomic assembly and binning of a giant virus.</title>
        <authorList>
            <person name="Schulz F."/>
            <person name="Andreani J."/>
            <person name="Francis R."/>
            <person name="Boudjemaa H."/>
            <person name="Bou Khalil J.Y."/>
            <person name="Lee J."/>
            <person name="La Scola B."/>
            <person name="Woyke T."/>
        </authorList>
    </citation>
    <scope>NUCLEOTIDE SEQUENCE [LARGE SCALE GENOMIC DNA]</scope>
    <source>
        <strain evidence="7 8">FV1/VV64</strain>
    </source>
</reference>
<dbReference type="GO" id="GO:0016491">
    <property type="term" value="F:oxidoreductase activity"/>
    <property type="evidence" value="ECO:0007669"/>
    <property type="project" value="InterPro"/>
</dbReference>
<evidence type="ECO:0000256" key="1">
    <source>
        <dbReference type="ARBA" id="ARBA00004370"/>
    </source>
</evidence>
<dbReference type="GO" id="GO:0016020">
    <property type="term" value="C:membrane"/>
    <property type="evidence" value="ECO:0007669"/>
    <property type="project" value="UniProtKB-SubCell"/>
</dbReference>
<evidence type="ECO:0000259" key="6">
    <source>
        <dbReference type="Pfam" id="PF04116"/>
    </source>
</evidence>
<comment type="subcellular location">
    <subcellularLocation>
        <location evidence="1">Membrane</location>
    </subcellularLocation>
</comment>
<evidence type="ECO:0000256" key="3">
    <source>
        <dbReference type="ARBA" id="ARBA00022989"/>
    </source>
</evidence>
<organism evidence="7 8">
    <name type="scientific">Fadolivirus FV1/VV64</name>
    <dbReference type="NCBI Taxonomy" id="3070911"/>
    <lineage>
        <taxon>Viruses</taxon>
        <taxon>Varidnaviria</taxon>
        <taxon>Bamfordvirae</taxon>
        <taxon>Nucleocytoviricota</taxon>
        <taxon>Megaviricetes</taxon>
        <taxon>Imitervirales</taxon>
        <taxon>Mimiviridae</taxon>
        <taxon>Klosneuvirinae</taxon>
        <taxon>Fadolivirus</taxon>
        <taxon>Fadolivirus algeromassiliense</taxon>
    </lineage>
</organism>
<name>A0A7D3V5J7_9VIRU</name>
<evidence type="ECO:0000256" key="4">
    <source>
        <dbReference type="ARBA" id="ARBA00023136"/>
    </source>
</evidence>